<dbReference type="PANTHER" id="PTHR37331:SF1">
    <property type="entry name" value="YALI0F11671P"/>
    <property type="match status" value="1"/>
</dbReference>
<organism evidence="1 2">
    <name type="scientific">Polyrhizophydium stewartii</name>
    <dbReference type="NCBI Taxonomy" id="2732419"/>
    <lineage>
        <taxon>Eukaryota</taxon>
        <taxon>Fungi</taxon>
        <taxon>Fungi incertae sedis</taxon>
        <taxon>Chytridiomycota</taxon>
        <taxon>Chytridiomycota incertae sedis</taxon>
        <taxon>Chytridiomycetes</taxon>
        <taxon>Rhizophydiales</taxon>
        <taxon>Rhizophydiales incertae sedis</taxon>
        <taxon>Polyrhizophydium</taxon>
    </lineage>
</organism>
<evidence type="ECO:0000313" key="1">
    <source>
        <dbReference type="EMBL" id="KAL2918220.1"/>
    </source>
</evidence>
<keyword evidence="2" id="KW-1185">Reference proteome</keyword>
<gene>
    <name evidence="1" type="ORF">HK105_202147</name>
</gene>
<dbReference type="Proteomes" id="UP001527925">
    <property type="component" value="Unassembled WGS sequence"/>
</dbReference>
<name>A0ABR4NFC7_9FUNG</name>
<accession>A0ABR4NFC7</accession>
<sequence>MNGLARRLMHARAGLLVPLRVRRAVPASELGVRYDRPLVLVEAEPAQGDSAAPPRLALSFAPGIRAGAALRPETVIGWLSDMPAAGGQIDPKLFTGNAEFERLLNAVLSEHIHEDRGAQALAQHQKEGFLNINDERVFSPWGRVSDPEDILGTVLLLNGKIQSGTFQPMPAHRLLSSNGLFQLSDFMHERLVERCTN</sequence>
<dbReference type="PANTHER" id="PTHR37331">
    <property type="entry name" value="YALI0F11671P"/>
    <property type="match status" value="1"/>
</dbReference>
<comment type="caution">
    <text evidence="1">The sequence shown here is derived from an EMBL/GenBank/DDBJ whole genome shotgun (WGS) entry which is preliminary data.</text>
</comment>
<protein>
    <submittedName>
        <fullName evidence="1">Uncharacterized protein</fullName>
    </submittedName>
</protein>
<proteinExistence type="predicted"/>
<dbReference type="EMBL" id="JADGIZ020000007">
    <property type="protein sequence ID" value="KAL2918220.1"/>
    <property type="molecule type" value="Genomic_DNA"/>
</dbReference>
<reference evidence="1 2" key="1">
    <citation type="submission" date="2023-09" db="EMBL/GenBank/DDBJ databases">
        <title>Pangenome analysis of Batrachochytrium dendrobatidis and related Chytrids.</title>
        <authorList>
            <person name="Yacoub M.N."/>
            <person name="Stajich J.E."/>
            <person name="James T.Y."/>
        </authorList>
    </citation>
    <scope>NUCLEOTIDE SEQUENCE [LARGE SCALE GENOMIC DNA]</scope>
    <source>
        <strain evidence="1 2">JEL0888</strain>
    </source>
</reference>
<evidence type="ECO:0000313" key="2">
    <source>
        <dbReference type="Proteomes" id="UP001527925"/>
    </source>
</evidence>